<evidence type="ECO:0000313" key="10">
    <source>
        <dbReference type="Proteomes" id="UP000050139"/>
    </source>
</evidence>
<reference evidence="4 10" key="2">
    <citation type="submission" date="2015-03" db="EMBL/GenBank/DDBJ databases">
        <authorList>
            <consortium name="Pathogen Informatics"/>
            <person name="Murphy D."/>
        </authorList>
    </citation>
    <scope>NUCLEOTIDE SEQUENCE [LARGE SCALE GENOMIC DNA]</scope>
    <source>
        <strain evidence="4 10">0268S</strain>
    </source>
</reference>
<reference evidence="6 11" key="5">
    <citation type="submission" date="2017-02" db="EMBL/GenBank/DDBJ databases">
        <title>Protein polymorphisms may explain contrasting epidemiological fitness of two variants of a multidrug-resistant Mycobacterium tuberculosis strain.</title>
        <authorList>
            <person name="Bigi M.M."/>
            <person name="Lopez B."/>
            <person name="Blanco F.C."/>
            <person name="Sasiain M.C."/>
            <person name="De La Barrera S."/>
            <person name="Ritacco V."/>
            <person name="Bigi F."/>
            <person name="Soria M.A."/>
        </authorList>
    </citation>
    <scope>NUCLEOTIDE SEQUENCE [LARGE SCALE GENOMIC DNA]</scope>
    <source>
        <strain evidence="6 11">6548</strain>
    </source>
</reference>
<evidence type="ECO:0000313" key="14">
    <source>
        <dbReference type="Proteomes" id="UP000671119"/>
    </source>
</evidence>
<dbReference type="Proteomes" id="UP000189452">
    <property type="component" value="Chromosome"/>
</dbReference>
<dbReference type="EMBL" id="LWDQ01000001">
    <property type="protein sequence ID" value="OMH59970.1"/>
    <property type="molecule type" value="Genomic_DNA"/>
</dbReference>
<dbReference type="EMBL" id="QTBD01000155">
    <property type="protein sequence ID" value="REQ51615.1"/>
    <property type="molecule type" value="Genomic_DNA"/>
</dbReference>
<dbReference type="InterPro" id="IPR006016">
    <property type="entry name" value="UspA"/>
</dbReference>
<dbReference type="SMR" id="A0A045GYZ8"/>
<evidence type="ECO:0000313" key="6">
    <source>
        <dbReference type="EMBL" id="OMH59970.1"/>
    </source>
</evidence>
<reference evidence="5 14" key="8">
    <citation type="submission" date="2021-03" db="EMBL/GenBank/DDBJ databases">
        <title>Whole Genome Sequencing of Mycobacterium tuberculosis clinical isolates from Arunachal Pradesh, India.</title>
        <authorList>
            <person name="Singh S."/>
            <person name="Mudliar S.R."/>
            <person name="Kulsum U."/>
            <person name="Rufai S.B."/>
            <person name="Singh P.K."/>
            <person name="Umpo M."/>
            <person name="Nyori M."/>
        </authorList>
    </citation>
    <scope>NUCLEOTIDE SEQUENCE [LARGE SCALE GENOMIC DNA]</scope>
    <source>
        <strain evidence="5 14">OMICS/BPL/0142/20/SP</strain>
    </source>
</reference>
<accession>A0A045GYZ8</accession>
<dbReference type="PANTHER" id="PTHR46268">
    <property type="entry name" value="STRESS RESPONSE PROTEIN NHAX"/>
    <property type="match status" value="1"/>
</dbReference>
<evidence type="ECO:0000259" key="2">
    <source>
        <dbReference type="Pfam" id="PF00582"/>
    </source>
</evidence>
<dbReference type="PANTHER" id="PTHR46268:SF6">
    <property type="entry name" value="UNIVERSAL STRESS PROTEIN UP12"/>
    <property type="match status" value="1"/>
</dbReference>
<protein>
    <submittedName>
        <fullName evidence="3 8">Universal stress protein</fullName>
    </submittedName>
</protein>
<sequence>MNQSHKPPSIVVGIDGSKPAVQAALWAVDEAASRDIPLRLLYAIEPDDPGYAAHGAAARKLAAAENAVRYAFTAVEAADRPVKVEVEITQERPVTSLIRASAAAALVCVGAIGVHHFRPERVGSTAAALALSAQCPVAIVRPHRVPIGRDAAWIVVEADGSSDIGVLLGAVMAEARLRDSPVRVVTCRQSGVGDTGDDVRASLDRWLARWQPRYPDVRVQSAAVHGELLDYLAGLGRSVHMVVLSASDQEHVEQLVGAPGNAVLQEAGCTLLVVGQQYL</sequence>
<dbReference type="Proteomes" id="UP000256381">
    <property type="component" value="Unassembled WGS sequence"/>
</dbReference>
<dbReference type="EMBL" id="CNFU01000806">
    <property type="protein sequence ID" value="CKS54332.1"/>
    <property type="molecule type" value="Genomic_DNA"/>
</dbReference>
<dbReference type="AlphaFoldDB" id="A0A045GYZ8"/>
<evidence type="ECO:0000313" key="8">
    <source>
        <dbReference type="EMBL" id="VCU50310.1"/>
    </source>
</evidence>
<reference evidence="3 9" key="1">
    <citation type="submission" date="2015-03" db="EMBL/GenBank/DDBJ databases">
        <authorList>
            <consortium name="Pathogen Informatics"/>
        </authorList>
    </citation>
    <scope>NUCLEOTIDE SEQUENCE [LARGE SCALE GENOMIC DNA]</scope>
    <source>
        <strain evidence="3 9">Bir 187</strain>
    </source>
</reference>
<reference evidence="7" key="6">
    <citation type="submission" date="2018-07" db="EMBL/GenBank/DDBJ databases">
        <authorList>
            <person name="Shah S."/>
            <person name="Brown T."/>
            <person name="Auld S."/>
            <person name="Bratton K."/>
            <person name="Narechania A."/>
            <person name="Mathema B."/>
            <person name="Gandhi N."/>
        </authorList>
    </citation>
    <scope>NUCLEOTIDE SEQUENCE</scope>
    <source>
        <strain evidence="7">32301_S10</strain>
    </source>
</reference>
<dbReference type="Proteomes" id="UP000671119">
    <property type="component" value="Unassembled WGS sequence"/>
</dbReference>
<evidence type="ECO:0000313" key="9">
    <source>
        <dbReference type="Proteomes" id="UP000049023"/>
    </source>
</evidence>
<name>A0A045GYZ8_MYCTX</name>
<dbReference type="Gene3D" id="3.40.50.620">
    <property type="entry name" value="HUPs"/>
    <property type="match status" value="2"/>
</dbReference>
<dbReference type="PRINTS" id="PR01438">
    <property type="entry name" value="UNVRSLSTRESS"/>
</dbReference>
<evidence type="ECO:0000313" key="7">
    <source>
        <dbReference type="EMBL" id="REQ51615.1"/>
    </source>
</evidence>
<dbReference type="Proteomes" id="UP000049023">
    <property type="component" value="Unassembled WGS sequence"/>
</dbReference>
<reference evidence="7 12" key="4">
    <citation type="journal article" date="2017" name="N. Engl. J. Med.">
        <title>Transmission of Extensively Drug-Resistant Tuberculosis in South Africa.</title>
        <authorList>
            <person name="Shah N.S."/>
            <person name="Auld S.C."/>
            <person name="Brust J.C."/>
            <person name="Mathema B."/>
            <person name="Ismail N."/>
            <person name="Moodley P."/>
            <person name="Mlisana K."/>
            <person name="Allana S."/>
            <person name="Campbell A."/>
            <person name="Mthiyane T."/>
            <person name="Morris N."/>
            <person name="Mpangase P."/>
            <person name="van der Meulen H."/>
            <person name="Omar S.V."/>
            <person name="Brown T.S."/>
            <person name="Narechania A."/>
            <person name="Shaskina E."/>
            <person name="Kapwata T."/>
            <person name="Kreiswirth B."/>
            <person name="Gandhi N.R."/>
        </authorList>
    </citation>
    <scope>NUCLEOTIDE SEQUENCE [LARGE SCALE GENOMIC DNA]</scope>
    <source>
        <strain evidence="7 12">32301_S10</strain>
    </source>
</reference>
<dbReference type="EMBL" id="JAGIZI010000037">
    <property type="protein sequence ID" value="MBP0685017.1"/>
    <property type="molecule type" value="Genomic_DNA"/>
</dbReference>
<evidence type="ECO:0000313" key="5">
    <source>
        <dbReference type="EMBL" id="MBP0685017.1"/>
    </source>
</evidence>
<evidence type="ECO:0000313" key="3">
    <source>
        <dbReference type="EMBL" id="CKS54332.1"/>
    </source>
</evidence>
<comment type="similarity">
    <text evidence="1">Belongs to the universal stress protein A family.</text>
</comment>
<dbReference type="EMBL" id="COPH01000041">
    <property type="protein sequence ID" value="CLX01591.1"/>
    <property type="molecule type" value="Genomic_DNA"/>
</dbReference>
<evidence type="ECO:0000256" key="1">
    <source>
        <dbReference type="ARBA" id="ARBA00008791"/>
    </source>
</evidence>
<dbReference type="SUPFAM" id="SSF52402">
    <property type="entry name" value="Adenine nucleotide alpha hydrolases-like"/>
    <property type="match status" value="2"/>
</dbReference>
<reference evidence="8 13" key="7">
    <citation type="submission" date="2018-08" db="EMBL/GenBank/DDBJ databases">
        <authorList>
            <person name="Fokvardsen B D."/>
            <person name="Norman A."/>
        </authorList>
    </citation>
    <scope>NUCLEOTIDE SEQUENCE [LARGE SCALE GENOMIC DNA]</scope>
    <source>
        <strain evidence="8 13">DKC2</strain>
    </source>
</reference>
<dbReference type="InterPro" id="IPR006015">
    <property type="entry name" value="Universal_stress_UspA"/>
</dbReference>
<feature type="domain" description="UspA" evidence="2">
    <location>
        <begin position="10"/>
        <end position="141"/>
    </location>
</feature>
<dbReference type="OMA" id="WPSRYPD"/>
<evidence type="ECO:0000313" key="4">
    <source>
        <dbReference type="EMBL" id="CLX01591.1"/>
    </source>
</evidence>
<evidence type="ECO:0000313" key="11">
    <source>
        <dbReference type="Proteomes" id="UP000189452"/>
    </source>
</evidence>
<dbReference type="EMBL" id="LR027516">
    <property type="protein sequence ID" value="VCU50310.1"/>
    <property type="molecule type" value="Genomic_DNA"/>
</dbReference>
<proteinExistence type="inferred from homology"/>
<organism evidence="3 9">
    <name type="scientific">Mycobacterium tuberculosis</name>
    <dbReference type="NCBI Taxonomy" id="1773"/>
    <lineage>
        <taxon>Bacteria</taxon>
        <taxon>Bacillati</taxon>
        <taxon>Actinomycetota</taxon>
        <taxon>Actinomycetes</taxon>
        <taxon>Mycobacteriales</taxon>
        <taxon>Mycobacteriaceae</taxon>
        <taxon>Mycobacterium</taxon>
        <taxon>Mycobacterium tuberculosis complex</taxon>
    </lineage>
</organism>
<dbReference type="Proteomes" id="UP000300237">
    <property type="component" value="Chromosome"/>
</dbReference>
<dbReference type="Pfam" id="PF00582">
    <property type="entry name" value="Usp"/>
    <property type="match status" value="1"/>
</dbReference>
<dbReference type="Proteomes" id="UP000050139">
    <property type="component" value="Unassembled WGS sequence"/>
</dbReference>
<reference evidence="6 11" key="3">
    <citation type="submission" date="2016-04" db="EMBL/GenBank/DDBJ databases">
        <authorList>
            <person name="Bigi M."/>
            <person name="Bigi F."/>
            <person name="Soria M.A."/>
        </authorList>
    </citation>
    <scope>NUCLEOTIDE SEQUENCE [LARGE SCALE GENOMIC DNA]</scope>
    <source>
        <strain evidence="6 11">6548</strain>
    </source>
</reference>
<evidence type="ECO:0000313" key="12">
    <source>
        <dbReference type="Proteomes" id="UP000256381"/>
    </source>
</evidence>
<evidence type="ECO:0000313" key="13">
    <source>
        <dbReference type="Proteomes" id="UP000300237"/>
    </source>
</evidence>
<dbReference type="RefSeq" id="WP_003410171.1">
    <property type="nucleotide sequence ID" value="NZ_AP017901.1"/>
</dbReference>
<dbReference type="InterPro" id="IPR014729">
    <property type="entry name" value="Rossmann-like_a/b/a_fold"/>
</dbReference>
<gene>
    <name evidence="6" type="ORF">A4S10_02141</name>
    <name evidence="8" type="ORF">DKC2_2149</name>
    <name evidence="7" type="ORF">DSJ38_12040</name>
    <name evidence="3" type="ORF">ERS027661_03223</name>
    <name evidence="4" type="ORF">ERS094118_03835</name>
    <name evidence="5" type="ORF">J8J21_18275</name>
</gene>